<protein>
    <recommendedName>
        <fullName evidence="1">HTH luxR-type domain-containing protein</fullName>
    </recommendedName>
</protein>
<dbReference type="InterPro" id="IPR013324">
    <property type="entry name" value="RNA_pol_sigma_r3/r4-like"/>
</dbReference>
<dbReference type="InterPro" id="IPR036388">
    <property type="entry name" value="WH-like_DNA-bd_sf"/>
</dbReference>
<organism evidence="2 3">
    <name type="scientific">Cohnella ginsengisoli</name>
    <dbReference type="NCBI Taxonomy" id="425004"/>
    <lineage>
        <taxon>Bacteria</taxon>
        <taxon>Bacillati</taxon>
        <taxon>Bacillota</taxon>
        <taxon>Bacilli</taxon>
        <taxon>Bacillales</taxon>
        <taxon>Paenibacillaceae</taxon>
        <taxon>Cohnella</taxon>
    </lineage>
</organism>
<dbReference type="GO" id="GO:0006352">
    <property type="term" value="P:DNA-templated transcription initiation"/>
    <property type="evidence" value="ECO:0007669"/>
    <property type="project" value="InterPro"/>
</dbReference>
<evidence type="ECO:0000313" key="3">
    <source>
        <dbReference type="Proteomes" id="UP001153387"/>
    </source>
</evidence>
<dbReference type="InterPro" id="IPR000792">
    <property type="entry name" value="Tscrpt_reg_LuxR_C"/>
</dbReference>
<evidence type="ECO:0000259" key="1">
    <source>
        <dbReference type="SMART" id="SM00421"/>
    </source>
</evidence>
<dbReference type="RefSeq" id="WP_277566537.1">
    <property type="nucleotide sequence ID" value="NZ_JAPDHZ010000003.1"/>
</dbReference>
<accession>A0A9X4KIF7</accession>
<dbReference type="Proteomes" id="UP001153387">
    <property type="component" value="Unassembled WGS sequence"/>
</dbReference>
<dbReference type="EMBL" id="JAPDHZ010000003">
    <property type="protein sequence ID" value="MDG0792777.1"/>
    <property type="molecule type" value="Genomic_DNA"/>
</dbReference>
<feature type="domain" description="HTH luxR-type" evidence="1">
    <location>
        <begin position="132"/>
        <end position="190"/>
    </location>
</feature>
<dbReference type="SUPFAM" id="SSF88659">
    <property type="entry name" value="Sigma3 and sigma4 domains of RNA polymerase sigma factors"/>
    <property type="match status" value="1"/>
</dbReference>
<gene>
    <name evidence="2" type="ORF">OMP38_19280</name>
</gene>
<dbReference type="Gene3D" id="1.10.10.10">
    <property type="entry name" value="Winged helix-like DNA-binding domain superfamily/Winged helix DNA-binding domain"/>
    <property type="match status" value="1"/>
</dbReference>
<dbReference type="GO" id="GO:0003677">
    <property type="term" value="F:DNA binding"/>
    <property type="evidence" value="ECO:0007669"/>
    <property type="project" value="InterPro"/>
</dbReference>
<evidence type="ECO:0000313" key="2">
    <source>
        <dbReference type="EMBL" id="MDG0792777.1"/>
    </source>
</evidence>
<proteinExistence type="predicted"/>
<sequence length="191" mass="21175">MNDITDQATPESYRHTRRLLMIAADKLTQRMGALEDQAGKESAAGKAWFDLDRQRRLVIDMIASCSYIIDWLETGRMPGNRRGIERRAGYQREVPTDPSVLSAVLEGRSSQNTRESTVHLDGAPSLALERALCGLTERERECYRLSQAEGFTLAEAADVLKISKSSASTYLLRARRKIEANLRDGGGSSVG</sequence>
<reference evidence="2 3" key="1">
    <citation type="submission" date="2022-10" db="EMBL/GenBank/DDBJ databases">
        <title>Comparative genomic analysis of Cohnella hashimotonis sp. nov., isolated from the International Space Station.</title>
        <authorList>
            <person name="Simpson A."/>
            <person name="Venkateswaran K."/>
        </authorList>
    </citation>
    <scope>NUCLEOTIDE SEQUENCE [LARGE SCALE GENOMIC DNA]</scope>
    <source>
        <strain evidence="2 3">DSM 18997</strain>
    </source>
</reference>
<dbReference type="InterPro" id="IPR013249">
    <property type="entry name" value="RNA_pol_sigma70_r4_t2"/>
</dbReference>
<comment type="caution">
    <text evidence="2">The sequence shown here is derived from an EMBL/GenBank/DDBJ whole genome shotgun (WGS) entry which is preliminary data.</text>
</comment>
<name>A0A9X4KIF7_9BACL</name>
<dbReference type="AlphaFoldDB" id="A0A9X4KIF7"/>
<dbReference type="SMART" id="SM00421">
    <property type="entry name" value="HTH_LUXR"/>
    <property type="match status" value="1"/>
</dbReference>
<dbReference type="Pfam" id="PF08281">
    <property type="entry name" value="Sigma70_r4_2"/>
    <property type="match status" value="1"/>
</dbReference>
<dbReference type="GO" id="GO:0016987">
    <property type="term" value="F:sigma factor activity"/>
    <property type="evidence" value="ECO:0007669"/>
    <property type="project" value="InterPro"/>
</dbReference>
<dbReference type="CDD" id="cd06171">
    <property type="entry name" value="Sigma70_r4"/>
    <property type="match status" value="1"/>
</dbReference>
<keyword evidence="3" id="KW-1185">Reference proteome</keyword>